<sequence>MSRFGDSPEPFDGDQEHVSSELFDEDQSDEVEEDGSSGTTTARPLSRASFRSGISSQQQNYGDEDESRVADLQSLTALAARLFPNLPASITQDQSTDRPSFHTSIPTVEQLPNTPADGVNDNISGRLDCRSISPDPEQPSSKPPDSFHNRKPTPMSSSNSVLDTLRAPGLLYTAITANPDDNVFLELDITSSLAGSSQGATADDQDSKDWLRSSLICNASSPPEALVVGSNGQSAGHNLASTPPSHAGTVQRHPLPTSTPSRGGVLKRRGRPRKYSNADKFQIKKAENAKHRHQKQSKHRGLLDAVLDSLGVTLVSDTGRIHRHAVLEFAAQHIRWLDRAGKRMEEENCRLKEENECLVKQARKMVEECEELKEENAHMRKENIDLWEQKVFLEEAKPRLEKERNRLREENVRLASENSKLRETNGKLAEGNIWLTERVQMLASAQLGGMDAVGGGYLCQ</sequence>
<feature type="coiled-coil region" evidence="1">
    <location>
        <begin position="352"/>
        <end position="424"/>
    </location>
</feature>
<feature type="compositionally biased region" description="Polar residues" evidence="2">
    <location>
        <begin position="101"/>
        <end position="113"/>
    </location>
</feature>
<keyword evidence="4" id="KW-1185">Reference proteome</keyword>
<feature type="region of interest" description="Disordered" evidence="2">
    <location>
        <begin position="226"/>
        <end position="300"/>
    </location>
</feature>
<feature type="compositionally biased region" description="Acidic residues" evidence="2">
    <location>
        <begin position="22"/>
        <end position="35"/>
    </location>
</feature>
<feature type="compositionally biased region" description="Basic residues" evidence="2">
    <location>
        <begin position="290"/>
        <end position="300"/>
    </location>
</feature>
<proteinExistence type="predicted"/>
<gene>
    <name evidence="3" type="ORF">VTJ49DRAFT_5816</name>
</gene>
<dbReference type="Proteomes" id="UP001583172">
    <property type="component" value="Unassembled WGS sequence"/>
</dbReference>
<feature type="compositionally biased region" description="Basic residues" evidence="2">
    <location>
        <begin position="265"/>
        <end position="274"/>
    </location>
</feature>
<feature type="region of interest" description="Disordered" evidence="2">
    <location>
        <begin position="1"/>
        <end position="69"/>
    </location>
</feature>
<evidence type="ECO:0000313" key="3">
    <source>
        <dbReference type="EMBL" id="KAL1844065.1"/>
    </source>
</evidence>
<comment type="caution">
    <text evidence="3">The sequence shown here is derived from an EMBL/GenBank/DDBJ whole genome shotgun (WGS) entry which is preliminary data.</text>
</comment>
<evidence type="ECO:0000313" key="4">
    <source>
        <dbReference type="Proteomes" id="UP001583172"/>
    </source>
</evidence>
<feature type="compositionally biased region" description="Polar residues" evidence="2">
    <location>
        <begin position="52"/>
        <end position="61"/>
    </location>
</feature>
<feature type="region of interest" description="Disordered" evidence="2">
    <location>
        <begin position="89"/>
        <end position="161"/>
    </location>
</feature>
<reference evidence="3 4" key="1">
    <citation type="journal article" date="2024" name="Commun. Biol.">
        <title>Comparative genomic analysis of thermophilic fungi reveals convergent evolutionary adaptations and gene losses.</title>
        <authorList>
            <person name="Steindorff A.S."/>
            <person name="Aguilar-Pontes M.V."/>
            <person name="Robinson A.J."/>
            <person name="Andreopoulos B."/>
            <person name="LaButti K."/>
            <person name="Kuo A."/>
            <person name="Mondo S."/>
            <person name="Riley R."/>
            <person name="Otillar R."/>
            <person name="Haridas S."/>
            <person name="Lipzen A."/>
            <person name="Grimwood J."/>
            <person name="Schmutz J."/>
            <person name="Clum A."/>
            <person name="Reid I.D."/>
            <person name="Moisan M.C."/>
            <person name="Butler G."/>
            <person name="Nguyen T.T.M."/>
            <person name="Dewar K."/>
            <person name="Conant G."/>
            <person name="Drula E."/>
            <person name="Henrissat B."/>
            <person name="Hansel C."/>
            <person name="Singer S."/>
            <person name="Hutchinson M.I."/>
            <person name="de Vries R.P."/>
            <person name="Natvig D.O."/>
            <person name="Powell A.J."/>
            <person name="Tsang A."/>
            <person name="Grigoriev I.V."/>
        </authorList>
    </citation>
    <scope>NUCLEOTIDE SEQUENCE [LARGE SCALE GENOMIC DNA]</scope>
    <source>
        <strain evidence="3 4">CBS 620.91</strain>
    </source>
</reference>
<evidence type="ECO:0000256" key="2">
    <source>
        <dbReference type="SAM" id="MobiDB-lite"/>
    </source>
</evidence>
<evidence type="ECO:0000256" key="1">
    <source>
        <dbReference type="SAM" id="Coils"/>
    </source>
</evidence>
<organism evidence="3 4">
    <name type="scientific">Humicola insolens</name>
    <name type="common">Soft-rot fungus</name>
    <dbReference type="NCBI Taxonomy" id="85995"/>
    <lineage>
        <taxon>Eukaryota</taxon>
        <taxon>Fungi</taxon>
        <taxon>Dikarya</taxon>
        <taxon>Ascomycota</taxon>
        <taxon>Pezizomycotina</taxon>
        <taxon>Sordariomycetes</taxon>
        <taxon>Sordariomycetidae</taxon>
        <taxon>Sordariales</taxon>
        <taxon>Chaetomiaceae</taxon>
        <taxon>Mycothermus</taxon>
    </lineage>
</organism>
<protein>
    <recommendedName>
        <fullName evidence="5">BHLH domain-containing protein</fullName>
    </recommendedName>
</protein>
<accession>A0ABR3VQ72</accession>
<feature type="compositionally biased region" description="Polar residues" evidence="2">
    <location>
        <begin position="230"/>
        <end position="244"/>
    </location>
</feature>
<dbReference type="EMBL" id="JAZGSY010000005">
    <property type="protein sequence ID" value="KAL1844065.1"/>
    <property type="molecule type" value="Genomic_DNA"/>
</dbReference>
<keyword evidence="1" id="KW-0175">Coiled coil</keyword>
<name>A0ABR3VQ72_HUMIN</name>
<evidence type="ECO:0008006" key="5">
    <source>
        <dbReference type="Google" id="ProtNLM"/>
    </source>
</evidence>